<evidence type="ECO:0000313" key="9">
    <source>
        <dbReference type="Proteomes" id="UP001385892"/>
    </source>
</evidence>
<reference evidence="8 9" key="1">
    <citation type="submission" date="2024-03" db="EMBL/GenBank/DDBJ databases">
        <title>Novel species of the genus Variovorax.</title>
        <authorList>
            <person name="Liu Q."/>
            <person name="Xin Y.-H."/>
        </authorList>
    </citation>
    <scope>NUCLEOTIDE SEQUENCE [LARGE SCALE GENOMIC DNA]</scope>
    <source>
        <strain evidence="8 9">KACC 18900</strain>
    </source>
</reference>
<dbReference type="InterPro" id="IPR027417">
    <property type="entry name" value="P-loop_NTPase"/>
</dbReference>
<keyword evidence="9" id="KW-1185">Reference proteome</keyword>
<keyword evidence="4" id="KW-0547">Nucleotide-binding</keyword>
<dbReference type="SMART" id="SM00382">
    <property type="entry name" value="AAA"/>
    <property type="match status" value="1"/>
</dbReference>
<dbReference type="Gene3D" id="3.40.50.300">
    <property type="entry name" value="P-loop containing nucleotide triphosphate hydrolases"/>
    <property type="match status" value="1"/>
</dbReference>
<dbReference type="PANTHER" id="PTHR43820:SF2">
    <property type="entry name" value="ABC TRANSPORTER ATP-BINDING PROTEIN"/>
    <property type="match status" value="1"/>
</dbReference>
<keyword evidence="5 8" id="KW-0067">ATP-binding</keyword>
<gene>
    <name evidence="8" type="ORF">WKW82_08300</name>
</gene>
<name>A0ABU8WGN0_9BURK</name>
<evidence type="ECO:0000256" key="5">
    <source>
        <dbReference type="ARBA" id="ARBA00022840"/>
    </source>
</evidence>
<keyword evidence="6" id="KW-0029">Amino-acid transport</keyword>
<proteinExistence type="inferred from homology"/>
<keyword evidence="2" id="KW-0813">Transport</keyword>
<protein>
    <submittedName>
        <fullName evidence="8">ATP-binding cassette domain-containing protein</fullName>
    </submittedName>
</protein>
<comment type="similarity">
    <text evidence="1">Belongs to the ABC transporter superfamily.</text>
</comment>
<dbReference type="SUPFAM" id="SSF52540">
    <property type="entry name" value="P-loop containing nucleoside triphosphate hydrolases"/>
    <property type="match status" value="1"/>
</dbReference>
<evidence type="ECO:0000313" key="8">
    <source>
        <dbReference type="EMBL" id="MEJ8846646.1"/>
    </source>
</evidence>
<dbReference type="InterPro" id="IPR003439">
    <property type="entry name" value="ABC_transporter-like_ATP-bd"/>
</dbReference>
<evidence type="ECO:0000259" key="7">
    <source>
        <dbReference type="PROSITE" id="PS50893"/>
    </source>
</evidence>
<keyword evidence="3" id="KW-1003">Cell membrane</keyword>
<dbReference type="InterPro" id="IPR052156">
    <property type="entry name" value="BCAA_Transport_ATP-bd_LivF"/>
</dbReference>
<feature type="domain" description="ABC transporter" evidence="7">
    <location>
        <begin position="8"/>
        <end position="233"/>
    </location>
</feature>
<dbReference type="InterPro" id="IPR003593">
    <property type="entry name" value="AAA+_ATPase"/>
</dbReference>
<dbReference type="Pfam" id="PF00005">
    <property type="entry name" value="ABC_tran"/>
    <property type="match status" value="1"/>
</dbReference>
<dbReference type="Proteomes" id="UP001385892">
    <property type="component" value="Unassembled WGS sequence"/>
</dbReference>
<accession>A0ABU8WGN0</accession>
<dbReference type="RefSeq" id="WP_340341790.1">
    <property type="nucleotide sequence ID" value="NZ_JBBKZT010000003.1"/>
</dbReference>
<evidence type="ECO:0000256" key="4">
    <source>
        <dbReference type="ARBA" id="ARBA00022741"/>
    </source>
</evidence>
<evidence type="ECO:0000256" key="1">
    <source>
        <dbReference type="ARBA" id="ARBA00005417"/>
    </source>
</evidence>
<dbReference type="PROSITE" id="PS50893">
    <property type="entry name" value="ABC_TRANSPORTER_2"/>
    <property type="match status" value="1"/>
</dbReference>
<evidence type="ECO:0000256" key="3">
    <source>
        <dbReference type="ARBA" id="ARBA00022475"/>
    </source>
</evidence>
<evidence type="ECO:0000256" key="2">
    <source>
        <dbReference type="ARBA" id="ARBA00022448"/>
    </source>
</evidence>
<keyword evidence="3" id="KW-0472">Membrane</keyword>
<organism evidence="8 9">
    <name type="scientific">Variovorax rhizosphaerae</name>
    <dbReference type="NCBI Taxonomy" id="1836200"/>
    <lineage>
        <taxon>Bacteria</taxon>
        <taxon>Pseudomonadati</taxon>
        <taxon>Pseudomonadota</taxon>
        <taxon>Betaproteobacteria</taxon>
        <taxon>Burkholderiales</taxon>
        <taxon>Comamonadaceae</taxon>
        <taxon>Variovorax</taxon>
    </lineage>
</organism>
<dbReference type="PANTHER" id="PTHR43820">
    <property type="entry name" value="HIGH-AFFINITY BRANCHED-CHAIN AMINO ACID TRANSPORT ATP-BINDING PROTEIN LIVF"/>
    <property type="match status" value="1"/>
</dbReference>
<dbReference type="EMBL" id="JBBKZT010000003">
    <property type="protein sequence ID" value="MEJ8846646.1"/>
    <property type="molecule type" value="Genomic_DNA"/>
</dbReference>
<comment type="caution">
    <text evidence="8">The sequence shown here is derived from an EMBL/GenBank/DDBJ whole genome shotgun (WGS) entry which is preliminary data.</text>
</comment>
<sequence>MSAAKPLLQFNDIVCGYGDAMVLRGLSGAVAGGRVLGVLGRNGVGKTTLMRALAGFLPLRQGAVSLGGRDLARVLPHQRLALGMAYAPQEDIVFGDLSVEENLWLHLPDRNPDRYAACLELFSRLVERMNQRAGSLSGGERKLLSFTRTLGLRAALSILDEPSEGVQPENIDRMAQLVRARKAQGAAFVIVEQNLAFLQAVADDLIAIDHGECLLAGEAATFSRETLEAHLMV</sequence>
<dbReference type="GO" id="GO:0005524">
    <property type="term" value="F:ATP binding"/>
    <property type="evidence" value="ECO:0007669"/>
    <property type="project" value="UniProtKB-KW"/>
</dbReference>
<evidence type="ECO:0000256" key="6">
    <source>
        <dbReference type="ARBA" id="ARBA00022970"/>
    </source>
</evidence>